<dbReference type="Proteomes" id="UP000321523">
    <property type="component" value="Unassembled WGS sequence"/>
</dbReference>
<evidence type="ECO:0008006" key="4">
    <source>
        <dbReference type="Google" id="ProtNLM"/>
    </source>
</evidence>
<accession>A0A512E4I6</accession>
<comment type="caution">
    <text evidence="2">The sequence shown here is derived from an EMBL/GenBank/DDBJ whole genome shotgun (WGS) entry which is preliminary data.</text>
</comment>
<dbReference type="AlphaFoldDB" id="A0A512E4I6"/>
<evidence type="ECO:0000313" key="2">
    <source>
        <dbReference type="EMBL" id="GEO43628.1"/>
    </source>
</evidence>
<sequence>MLATSVALSAALLSTTVLMPSSTAFAQAQPAPQPVEIEGEIQGFRTLNVGTPLEVKQLKVMGVWVNILPPTSISLGTSITSVSGDLTIADLMSIKPIPGFDKGPGFIGGTGIVTGTSDQFGNVMAETIFADTAENVLLGTVRNNIGTGDNTTFDIEGSPVVLLPSSATGDSYPPMPKNANGTHPLFDARYKGKPLMNAYGFAIKPSTIPVGTFIAAEGYLSKSLGKFLAFSIEADAGELVNKDSPAISIQRAQCRERDANTIDLEVRGSIYNPTVTPPTAGATGAVGIFKPATTKGAANTNYGTEQAVADVDQFGIYDFDARIATTQGCPLKVRAQYAVNGRTYMAPMTDVEIRID</sequence>
<feature type="chain" id="PRO_5022052963" description="DUF5666 domain-containing protein" evidence="1">
    <location>
        <begin position="27"/>
        <end position="356"/>
    </location>
</feature>
<evidence type="ECO:0000256" key="1">
    <source>
        <dbReference type="SAM" id="SignalP"/>
    </source>
</evidence>
<organism evidence="2 3">
    <name type="scientific">Skermanella aerolata</name>
    <dbReference type="NCBI Taxonomy" id="393310"/>
    <lineage>
        <taxon>Bacteria</taxon>
        <taxon>Pseudomonadati</taxon>
        <taxon>Pseudomonadota</taxon>
        <taxon>Alphaproteobacteria</taxon>
        <taxon>Rhodospirillales</taxon>
        <taxon>Azospirillaceae</taxon>
        <taxon>Skermanella</taxon>
    </lineage>
</organism>
<name>A0A512E4I6_9PROT</name>
<protein>
    <recommendedName>
        <fullName evidence="4">DUF5666 domain-containing protein</fullName>
    </recommendedName>
</protein>
<dbReference type="EMBL" id="BJYZ01000110">
    <property type="protein sequence ID" value="GEO43628.1"/>
    <property type="molecule type" value="Genomic_DNA"/>
</dbReference>
<keyword evidence="1" id="KW-0732">Signal</keyword>
<keyword evidence="3" id="KW-1185">Reference proteome</keyword>
<reference evidence="2 3" key="1">
    <citation type="submission" date="2019-07" db="EMBL/GenBank/DDBJ databases">
        <title>Whole genome shotgun sequence of Skermanella aerolata NBRC 106429.</title>
        <authorList>
            <person name="Hosoyama A."/>
            <person name="Uohara A."/>
            <person name="Ohji S."/>
            <person name="Ichikawa N."/>
        </authorList>
    </citation>
    <scope>NUCLEOTIDE SEQUENCE [LARGE SCALE GENOMIC DNA]</scope>
    <source>
        <strain evidence="2 3">NBRC 106429</strain>
    </source>
</reference>
<feature type="signal peptide" evidence="1">
    <location>
        <begin position="1"/>
        <end position="26"/>
    </location>
</feature>
<evidence type="ECO:0000313" key="3">
    <source>
        <dbReference type="Proteomes" id="UP000321523"/>
    </source>
</evidence>
<proteinExistence type="predicted"/>
<gene>
    <name evidence="2" type="ORF">SAE02_77760</name>
</gene>